<dbReference type="AlphaFoldDB" id="A0A1A8MSU2"/>
<accession>A0A1A8MSU2</accession>
<sequence length="114" mass="12858">YCLYKHSKCGKISANLFSVRVWLSKTGFFRQSPIVMSQTEILEKNHLTWKRAFAGGAALLGAPSVRASQLGWVGVASSSLFSYSDRALNGSFWNVPKMSRIKQLRLLYVRRLLC</sequence>
<protein>
    <submittedName>
        <fullName evidence="1">Formin-like 2a</fullName>
    </submittedName>
</protein>
<evidence type="ECO:0000313" key="1">
    <source>
        <dbReference type="EMBL" id="SBR59651.1"/>
    </source>
</evidence>
<gene>
    <name evidence="1" type="primary">FMNL2A</name>
</gene>
<organism evidence="1">
    <name type="scientific">Nothobranchius pienaari</name>
    <dbReference type="NCBI Taxonomy" id="704102"/>
    <lineage>
        <taxon>Eukaryota</taxon>
        <taxon>Metazoa</taxon>
        <taxon>Chordata</taxon>
        <taxon>Craniata</taxon>
        <taxon>Vertebrata</taxon>
        <taxon>Euteleostomi</taxon>
        <taxon>Actinopterygii</taxon>
        <taxon>Neopterygii</taxon>
        <taxon>Teleostei</taxon>
        <taxon>Neoteleostei</taxon>
        <taxon>Acanthomorphata</taxon>
        <taxon>Ovalentaria</taxon>
        <taxon>Atherinomorphae</taxon>
        <taxon>Cyprinodontiformes</taxon>
        <taxon>Nothobranchiidae</taxon>
        <taxon>Nothobranchius</taxon>
    </lineage>
</organism>
<name>A0A1A8MSU2_9TELE</name>
<proteinExistence type="predicted"/>
<reference evidence="1" key="2">
    <citation type="submission" date="2016-06" db="EMBL/GenBank/DDBJ databases">
        <title>The genome of a short-lived fish provides insights into sex chromosome evolution and the genetic control of aging.</title>
        <authorList>
            <person name="Reichwald K."/>
            <person name="Felder M."/>
            <person name="Petzold A."/>
            <person name="Koch P."/>
            <person name="Groth M."/>
            <person name="Platzer M."/>
        </authorList>
    </citation>
    <scope>NUCLEOTIDE SEQUENCE</scope>
    <source>
        <tissue evidence="1">Brain</tissue>
    </source>
</reference>
<reference evidence="1" key="1">
    <citation type="submission" date="2016-05" db="EMBL/GenBank/DDBJ databases">
        <authorList>
            <person name="Lavstsen T."/>
            <person name="Jespersen J.S."/>
        </authorList>
    </citation>
    <scope>NUCLEOTIDE SEQUENCE</scope>
    <source>
        <tissue evidence="1">Brain</tissue>
    </source>
</reference>
<feature type="non-terminal residue" evidence="1">
    <location>
        <position position="1"/>
    </location>
</feature>
<dbReference type="EMBL" id="HAEF01018492">
    <property type="protein sequence ID" value="SBR59651.1"/>
    <property type="molecule type" value="Transcribed_RNA"/>
</dbReference>